<protein>
    <submittedName>
        <fullName evidence="4">Stage II sporulation protein</fullName>
    </submittedName>
</protein>
<dbReference type="Pfam" id="PF01551">
    <property type="entry name" value="Peptidase_M23"/>
    <property type="match status" value="1"/>
</dbReference>
<evidence type="ECO:0000256" key="2">
    <source>
        <dbReference type="SAM" id="Phobius"/>
    </source>
</evidence>
<dbReference type="InterPro" id="IPR011055">
    <property type="entry name" value="Dup_hybrid_motif"/>
</dbReference>
<evidence type="ECO:0000313" key="5">
    <source>
        <dbReference type="Proteomes" id="UP000196877"/>
    </source>
</evidence>
<dbReference type="EMBL" id="CP021920">
    <property type="protein sequence ID" value="ASB87052.1"/>
    <property type="molecule type" value="Genomic_DNA"/>
</dbReference>
<reference evidence="4 5" key="1">
    <citation type="submission" date="2017-06" db="EMBL/GenBank/DDBJ databases">
        <title>Genome sequence of Bacillus sonorensis strain SRCM101395.</title>
        <authorList>
            <person name="Cho S.H."/>
        </authorList>
    </citation>
    <scope>NUCLEOTIDE SEQUENCE [LARGE SCALE GENOMIC DNA]</scope>
    <source>
        <strain evidence="4 5">SRCM101395</strain>
    </source>
</reference>
<evidence type="ECO:0000259" key="3">
    <source>
        <dbReference type="Pfam" id="PF01551"/>
    </source>
</evidence>
<dbReference type="PANTHER" id="PTHR21666:SF291">
    <property type="entry name" value="STAGE II SPORULATION PROTEIN Q"/>
    <property type="match status" value="1"/>
</dbReference>
<dbReference type="InterPro" id="IPR050570">
    <property type="entry name" value="Cell_wall_metabolism_enzyme"/>
</dbReference>
<feature type="domain" description="M23ase beta-sheet core" evidence="3">
    <location>
        <begin position="119"/>
        <end position="217"/>
    </location>
</feature>
<dbReference type="RefSeq" id="WP_006639374.1">
    <property type="nucleotide sequence ID" value="NZ_CABJEH010000002.1"/>
</dbReference>
<feature type="transmembrane region" description="Helical" evidence="2">
    <location>
        <begin position="23"/>
        <end position="43"/>
    </location>
</feature>
<organism evidence="4 5">
    <name type="scientific">Bacillus sonorensis</name>
    <dbReference type="NCBI Taxonomy" id="119858"/>
    <lineage>
        <taxon>Bacteria</taxon>
        <taxon>Bacillati</taxon>
        <taxon>Bacillota</taxon>
        <taxon>Bacilli</taxon>
        <taxon>Bacillales</taxon>
        <taxon>Bacillaceae</taxon>
        <taxon>Bacillus</taxon>
    </lineage>
</organism>
<keyword evidence="5" id="KW-1185">Reference proteome</keyword>
<sequence>MKEEEKNRTSKITKLQKFFRRRWVFPAIYLISAVVVLTAVLWYQSASNHDVKDKLAQDGKKSAYDNRDDAVEVGKPVENVAMPVVDSENVSVVKKFFETNASKEEKEAALVNYDNTYSMSKGIDLAEKDGKTFDVSASLSGTVIKAAKDPVLGYVVEIEHEDGLSTVYQSLSEVSVKQGDKIEQNQVIGKAGKNLYNEESGNHVHFEIRKDGVALNPLNFMDKPVSTIEKAMEKQASEQAKEPAPPSDVEKPKTEDKQDGTGTNGKTKTEDSSDDSGAQDKGQTKDSKQP</sequence>
<keyword evidence="2" id="KW-0472">Membrane</keyword>
<proteinExistence type="predicted"/>
<gene>
    <name evidence="4" type="ORF">S101395_00497</name>
</gene>
<feature type="compositionally biased region" description="Basic and acidic residues" evidence="1">
    <location>
        <begin position="248"/>
        <end position="259"/>
    </location>
</feature>
<dbReference type="PANTHER" id="PTHR21666">
    <property type="entry name" value="PEPTIDASE-RELATED"/>
    <property type="match status" value="1"/>
</dbReference>
<evidence type="ECO:0000256" key="1">
    <source>
        <dbReference type="SAM" id="MobiDB-lite"/>
    </source>
</evidence>
<feature type="compositionally biased region" description="Basic and acidic residues" evidence="1">
    <location>
        <begin position="231"/>
        <end position="241"/>
    </location>
</feature>
<accession>A0ABM6LD34</accession>
<dbReference type="Gene3D" id="2.70.70.10">
    <property type="entry name" value="Glucose Permease (Domain IIA)"/>
    <property type="match status" value="1"/>
</dbReference>
<dbReference type="GeneID" id="92855464"/>
<dbReference type="Proteomes" id="UP000196877">
    <property type="component" value="Chromosome"/>
</dbReference>
<keyword evidence="2" id="KW-1133">Transmembrane helix</keyword>
<dbReference type="SUPFAM" id="SSF51261">
    <property type="entry name" value="Duplicated hybrid motif"/>
    <property type="match status" value="1"/>
</dbReference>
<dbReference type="CDD" id="cd12797">
    <property type="entry name" value="M23_peptidase"/>
    <property type="match status" value="1"/>
</dbReference>
<keyword evidence="2" id="KW-0812">Transmembrane</keyword>
<dbReference type="InterPro" id="IPR016047">
    <property type="entry name" value="M23ase_b-sheet_dom"/>
</dbReference>
<name>A0ABM6LD34_9BACI</name>
<evidence type="ECO:0000313" key="4">
    <source>
        <dbReference type="EMBL" id="ASB87052.1"/>
    </source>
</evidence>
<feature type="region of interest" description="Disordered" evidence="1">
    <location>
        <begin position="231"/>
        <end position="290"/>
    </location>
</feature>